<dbReference type="InterPro" id="IPR000639">
    <property type="entry name" value="Epox_hydrolase-like"/>
</dbReference>
<dbReference type="InterPro" id="IPR050471">
    <property type="entry name" value="AB_hydrolase"/>
</dbReference>
<dbReference type="SUPFAM" id="SSF53474">
    <property type="entry name" value="alpha/beta-Hydrolases"/>
    <property type="match status" value="1"/>
</dbReference>
<dbReference type="Pfam" id="PF00561">
    <property type="entry name" value="Abhydrolase_1"/>
    <property type="match status" value="1"/>
</dbReference>
<evidence type="ECO:0000313" key="4">
    <source>
        <dbReference type="Proteomes" id="UP000619244"/>
    </source>
</evidence>
<dbReference type="AlphaFoldDB" id="A0A918NXU2"/>
<dbReference type="GO" id="GO:0004601">
    <property type="term" value="F:peroxidase activity"/>
    <property type="evidence" value="ECO:0007669"/>
    <property type="project" value="UniProtKB-KW"/>
</dbReference>
<dbReference type="PANTHER" id="PTHR43433">
    <property type="entry name" value="HYDROLASE, ALPHA/BETA FOLD FAMILY PROTEIN"/>
    <property type="match status" value="1"/>
</dbReference>
<protein>
    <submittedName>
        <fullName evidence="3">Hydrolase</fullName>
    </submittedName>
</protein>
<evidence type="ECO:0000313" key="3">
    <source>
        <dbReference type="EMBL" id="GGY04563.1"/>
    </source>
</evidence>
<dbReference type="InterPro" id="IPR029058">
    <property type="entry name" value="AB_hydrolase_fold"/>
</dbReference>
<accession>A0A918NXU2</accession>
<name>A0A918NXU2_9ACTN</name>
<proteinExistence type="predicted"/>
<evidence type="ECO:0000259" key="2">
    <source>
        <dbReference type="Pfam" id="PF00561"/>
    </source>
</evidence>
<dbReference type="RefSeq" id="WP_190194157.1">
    <property type="nucleotide sequence ID" value="NZ_BMVU01000053.1"/>
</dbReference>
<organism evidence="3 4">
    <name type="scientific">Streptomyces minutiscleroticus</name>
    <dbReference type="NCBI Taxonomy" id="68238"/>
    <lineage>
        <taxon>Bacteria</taxon>
        <taxon>Bacillati</taxon>
        <taxon>Actinomycetota</taxon>
        <taxon>Actinomycetes</taxon>
        <taxon>Kitasatosporales</taxon>
        <taxon>Streptomycetaceae</taxon>
        <taxon>Streptomyces</taxon>
    </lineage>
</organism>
<reference evidence="3" key="1">
    <citation type="journal article" date="2014" name="Int. J. Syst. Evol. Microbiol.">
        <title>Complete genome sequence of Corynebacterium casei LMG S-19264T (=DSM 44701T), isolated from a smear-ripened cheese.</title>
        <authorList>
            <consortium name="US DOE Joint Genome Institute (JGI-PGF)"/>
            <person name="Walter F."/>
            <person name="Albersmeier A."/>
            <person name="Kalinowski J."/>
            <person name="Ruckert C."/>
        </authorList>
    </citation>
    <scope>NUCLEOTIDE SEQUENCE</scope>
    <source>
        <strain evidence="3">JCM 4790</strain>
    </source>
</reference>
<dbReference type="Gene3D" id="3.40.50.1820">
    <property type="entry name" value="alpha/beta hydrolase"/>
    <property type="match status" value="1"/>
</dbReference>
<dbReference type="Proteomes" id="UP000619244">
    <property type="component" value="Unassembled WGS sequence"/>
</dbReference>
<sequence>MPDEIVRHLMFRGFNYRCRIVENPAARTEPVVVMGGAFQDMYAWRRLEKPWTEVATVITADLPGSGMADHLPGRHGFAFLAEALAHLLEQVVCGPVNLFGASYGVPISYLLSQQHPDRVERLMLLGAAMEYPQEGRNGLQDMADNLIAGKNAEAYGHASVNALMAGPERLVRNRAVVARVLSRVMSSVSPADTARHLALLERLIASERLPDGGITGVPALCVTGECDEFTTPDHVREVAATIEHGAFTLIRETDHLPNLERPKELSRLVTDYFTDQPLDSLDFLTPIEHPALDAAVHAVS</sequence>
<reference evidence="3" key="2">
    <citation type="submission" date="2020-09" db="EMBL/GenBank/DDBJ databases">
        <authorList>
            <person name="Sun Q."/>
            <person name="Ohkuma M."/>
        </authorList>
    </citation>
    <scope>NUCLEOTIDE SEQUENCE</scope>
    <source>
        <strain evidence="3">JCM 4790</strain>
    </source>
</reference>
<keyword evidence="1" id="KW-0560">Oxidoreductase</keyword>
<evidence type="ECO:0000256" key="1">
    <source>
        <dbReference type="ARBA" id="ARBA00022559"/>
    </source>
</evidence>
<dbReference type="PRINTS" id="PR00412">
    <property type="entry name" value="EPOXHYDRLASE"/>
</dbReference>
<gene>
    <name evidence="3" type="ORF">GCM10010358_67660</name>
</gene>
<dbReference type="EMBL" id="BMVU01000053">
    <property type="protein sequence ID" value="GGY04563.1"/>
    <property type="molecule type" value="Genomic_DNA"/>
</dbReference>
<keyword evidence="1" id="KW-0575">Peroxidase</keyword>
<keyword evidence="3" id="KW-0378">Hydrolase</keyword>
<dbReference type="PANTHER" id="PTHR43433:SF5">
    <property type="entry name" value="AB HYDROLASE-1 DOMAIN-CONTAINING PROTEIN"/>
    <property type="match status" value="1"/>
</dbReference>
<dbReference type="GO" id="GO:0016787">
    <property type="term" value="F:hydrolase activity"/>
    <property type="evidence" value="ECO:0007669"/>
    <property type="project" value="UniProtKB-KW"/>
</dbReference>
<dbReference type="PRINTS" id="PR00111">
    <property type="entry name" value="ABHYDROLASE"/>
</dbReference>
<feature type="domain" description="AB hydrolase-1" evidence="2">
    <location>
        <begin position="30"/>
        <end position="262"/>
    </location>
</feature>
<comment type="caution">
    <text evidence="3">The sequence shown here is derived from an EMBL/GenBank/DDBJ whole genome shotgun (WGS) entry which is preliminary data.</text>
</comment>
<keyword evidence="4" id="KW-1185">Reference proteome</keyword>
<dbReference type="InterPro" id="IPR000073">
    <property type="entry name" value="AB_hydrolase_1"/>
</dbReference>